<dbReference type="InterPro" id="IPR036102">
    <property type="entry name" value="OsmC/Ohrsf"/>
</dbReference>
<dbReference type="RefSeq" id="WP_310273800.1">
    <property type="nucleotide sequence ID" value="NZ_JAVDXW010000001.1"/>
</dbReference>
<dbReference type="GO" id="GO:0006979">
    <property type="term" value="P:response to oxidative stress"/>
    <property type="evidence" value="ECO:0007669"/>
    <property type="project" value="InterPro"/>
</dbReference>
<dbReference type="SUPFAM" id="SSF82784">
    <property type="entry name" value="OsmC-like"/>
    <property type="match status" value="1"/>
</dbReference>
<dbReference type="InterPro" id="IPR015946">
    <property type="entry name" value="KH_dom-like_a/b"/>
</dbReference>
<dbReference type="InterPro" id="IPR003718">
    <property type="entry name" value="OsmC/Ohr_fam"/>
</dbReference>
<gene>
    <name evidence="2" type="ORF">JOF55_002525</name>
</gene>
<dbReference type="InterPro" id="IPR019904">
    <property type="entry name" value="Peroxiredoxin_OsmC"/>
</dbReference>
<dbReference type="Pfam" id="PF02566">
    <property type="entry name" value="OsmC"/>
    <property type="match status" value="1"/>
</dbReference>
<dbReference type="AlphaFoldDB" id="A0AAE3ZF05"/>
<dbReference type="PANTHER" id="PTHR42830:SF1">
    <property type="entry name" value="OSMOTICALLY INDUCIBLE FAMILY PROTEIN"/>
    <property type="match status" value="1"/>
</dbReference>
<evidence type="ECO:0000256" key="1">
    <source>
        <dbReference type="SAM" id="MobiDB-lite"/>
    </source>
</evidence>
<dbReference type="PANTHER" id="PTHR42830">
    <property type="entry name" value="OSMOTICALLY INDUCIBLE FAMILY PROTEIN"/>
    <property type="match status" value="1"/>
</dbReference>
<dbReference type="Proteomes" id="UP001180845">
    <property type="component" value="Unassembled WGS sequence"/>
</dbReference>
<name>A0AAE3ZF05_9ACTN</name>
<protein>
    <submittedName>
        <fullName evidence="2">Osmotically inducible protein OsmC</fullName>
    </submittedName>
</protein>
<evidence type="ECO:0000313" key="2">
    <source>
        <dbReference type="EMBL" id="MDR7302344.1"/>
    </source>
</evidence>
<dbReference type="NCBIfam" id="TIGR03562">
    <property type="entry name" value="osmo_induc_OsmC"/>
    <property type="match status" value="1"/>
</dbReference>
<feature type="region of interest" description="Disordered" evidence="1">
    <location>
        <begin position="1"/>
        <end position="47"/>
    </location>
</feature>
<accession>A0AAE3ZF05</accession>
<reference evidence="2" key="1">
    <citation type="submission" date="2023-07" db="EMBL/GenBank/DDBJ databases">
        <title>Sequencing the genomes of 1000 actinobacteria strains.</title>
        <authorList>
            <person name="Klenk H.-P."/>
        </authorList>
    </citation>
    <scope>NUCLEOTIDE SEQUENCE</scope>
    <source>
        <strain evidence="2">DSM 45977</strain>
    </source>
</reference>
<dbReference type="EMBL" id="JAVDXW010000001">
    <property type="protein sequence ID" value="MDR7302344.1"/>
    <property type="molecule type" value="Genomic_DNA"/>
</dbReference>
<comment type="caution">
    <text evidence="2">The sequence shown here is derived from an EMBL/GenBank/DDBJ whole genome shotgun (WGS) entry which is preliminary data.</text>
</comment>
<proteinExistence type="predicted"/>
<sequence>MAERNATTTWSGDLGSGSGSVTLDSSNTGRFPVSWSSRTEDPDGRTSPEELIAAAHSSCFSMQLSGLLTEAGTPPETIDTSAEVSFGKSGGGFAITGIALTVRATVPGTDREAFDQAAQKAKEICPVSAALAGTTITLDATLV</sequence>
<dbReference type="InterPro" id="IPR052707">
    <property type="entry name" value="OsmC_Ohr_Peroxiredoxin"/>
</dbReference>
<organism evidence="2 3">
    <name type="scientific">Haloactinomyces albus</name>
    <dbReference type="NCBI Taxonomy" id="1352928"/>
    <lineage>
        <taxon>Bacteria</taxon>
        <taxon>Bacillati</taxon>
        <taxon>Actinomycetota</taxon>
        <taxon>Actinomycetes</taxon>
        <taxon>Actinopolysporales</taxon>
        <taxon>Actinopolysporaceae</taxon>
        <taxon>Haloactinomyces</taxon>
    </lineage>
</organism>
<keyword evidence="3" id="KW-1185">Reference proteome</keyword>
<dbReference type="Gene3D" id="3.30.300.20">
    <property type="match status" value="1"/>
</dbReference>
<evidence type="ECO:0000313" key="3">
    <source>
        <dbReference type="Proteomes" id="UP001180845"/>
    </source>
</evidence>
<feature type="compositionally biased region" description="Polar residues" evidence="1">
    <location>
        <begin position="1"/>
        <end position="11"/>
    </location>
</feature>
<dbReference type="GO" id="GO:0004601">
    <property type="term" value="F:peroxidase activity"/>
    <property type="evidence" value="ECO:0007669"/>
    <property type="project" value="InterPro"/>
</dbReference>
<feature type="compositionally biased region" description="Basic and acidic residues" evidence="1">
    <location>
        <begin position="38"/>
        <end position="47"/>
    </location>
</feature>
<feature type="compositionally biased region" description="Polar residues" evidence="1">
    <location>
        <begin position="19"/>
        <end position="37"/>
    </location>
</feature>